<evidence type="ECO:0000256" key="1">
    <source>
        <dbReference type="ARBA" id="ARBA00009600"/>
    </source>
</evidence>
<dbReference type="NCBIfam" id="NF001268">
    <property type="entry name" value="PRK00228.1-4"/>
    <property type="match status" value="1"/>
</dbReference>
<proteinExistence type="inferred from homology"/>
<organism evidence="3 4">
    <name type="scientific">Candidatus Tokpelaia hoelldobleri</name>
    <dbReference type="NCBI Taxonomy" id="1902579"/>
    <lineage>
        <taxon>Bacteria</taxon>
        <taxon>Pseudomonadati</taxon>
        <taxon>Pseudomonadota</taxon>
        <taxon>Alphaproteobacteria</taxon>
        <taxon>Hyphomicrobiales</taxon>
        <taxon>Candidatus Tokpelaia</taxon>
    </lineage>
</organism>
<dbReference type="SUPFAM" id="SSF143456">
    <property type="entry name" value="VC0467-like"/>
    <property type="match status" value="1"/>
</dbReference>
<dbReference type="Gene3D" id="3.40.1740.10">
    <property type="entry name" value="VC0467-like"/>
    <property type="match status" value="1"/>
</dbReference>
<gene>
    <name evidence="3" type="ORF">BHV28_14060</name>
</gene>
<reference evidence="3 4" key="1">
    <citation type="journal article" date="2010" name="Science">
        <title>Genomic comparison of the ants Camponotus floridanus and Harpegnathos saltator.</title>
        <authorList>
            <person name="Bonasio R."/>
            <person name="Zhang G."/>
            <person name="Ye C."/>
            <person name="Mutti N.S."/>
            <person name="Fang X."/>
            <person name="Qin N."/>
            <person name="Donahue G."/>
            <person name="Yang P."/>
            <person name="Li Q."/>
            <person name="Li C."/>
            <person name="Zhang P."/>
            <person name="Huang Z."/>
            <person name="Berger S.L."/>
            <person name="Reinberg D."/>
            <person name="Wang J."/>
            <person name="Liebig J."/>
        </authorList>
    </citation>
    <scope>NUCLEOTIDE SEQUENCE [LARGE SCALE GENOMIC DNA]</scope>
    <source>
        <strain evidence="3 4">Hsal</strain>
    </source>
</reference>
<evidence type="ECO:0000313" key="3">
    <source>
        <dbReference type="EMBL" id="AQS42089.1"/>
    </source>
</evidence>
<dbReference type="Pfam" id="PF02622">
    <property type="entry name" value="DUF179"/>
    <property type="match status" value="1"/>
</dbReference>
<dbReference type="EMBL" id="CP017315">
    <property type="protein sequence ID" value="AQS42089.1"/>
    <property type="molecule type" value="Genomic_DNA"/>
</dbReference>
<dbReference type="HAMAP" id="MF_00758">
    <property type="entry name" value="UPF0301"/>
    <property type="match status" value="1"/>
</dbReference>
<keyword evidence="4" id="KW-1185">Reference proteome</keyword>
<dbReference type="Proteomes" id="UP000188912">
    <property type="component" value="Chromosome"/>
</dbReference>
<name>A0A1U9JW48_9HYPH</name>
<reference evidence="3 4" key="2">
    <citation type="journal article" date="2016" name="Sci. Rep.">
        <title>The genome of Rhizobiales bacteria in predatory ants reveals urease gene functions but no genes for nitrogen fixation.</title>
        <authorList>
            <person name="Neuvonen M.M."/>
            <person name="Tamarit D."/>
            <person name="Naslund K."/>
            <person name="Liebig J."/>
            <person name="Feldhaar H."/>
            <person name="Moran N.A."/>
            <person name="Guy L."/>
            <person name="Andersson S.G."/>
        </authorList>
    </citation>
    <scope>NUCLEOTIDE SEQUENCE [LARGE SCALE GENOMIC DNA]</scope>
    <source>
        <strain evidence="3 4">Hsal</strain>
    </source>
</reference>
<accession>A0A1U9JW48</accession>
<dbReference type="PANTHER" id="PTHR30327">
    <property type="entry name" value="UNCHARACTERIZED PROTEIN YQGE"/>
    <property type="match status" value="1"/>
</dbReference>
<comment type="similarity">
    <text evidence="1 2">Belongs to the UPF0301 (AlgH) family.</text>
</comment>
<sequence>MVHDNSFFSGQLLIAMPGMEDNRFHRAVVYICSHSQDGAMGIVLNQPQNIGVPDLLQQLGIVDKAQIPYLPPRLRMQAVRNGGPVEQARGFVLHSDEYSCSGTVAVADDIALTSTVEVLHDLSRGKGPAHSVVALGYAGWGAGQLEAEIAANSWLTAFATPELLFDGTADSQYERCLAGIGVDLLRLVRHAGHA</sequence>
<dbReference type="KEGG" id="thd:BHV28_14060"/>
<evidence type="ECO:0000313" key="4">
    <source>
        <dbReference type="Proteomes" id="UP000188912"/>
    </source>
</evidence>
<dbReference type="InterPro" id="IPR003774">
    <property type="entry name" value="AlgH-like"/>
</dbReference>
<dbReference type="AlphaFoldDB" id="A0A1U9JW48"/>
<dbReference type="STRING" id="1902579.BHV28_14060"/>
<protein>
    <recommendedName>
        <fullName evidence="2">UPF0301 protein BHV28_14060</fullName>
    </recommendedName>
</protein>
<dbReference type="PANTHER" id="PTHR30327:SF1">
    <property type="entry name" value="UPF0301 PROTEIN YQGE"/>
    <property type="match status" value="1"/>
</dbReference>
<dbReference type="GO" id="GO:0005829">
    <property type="term" value="C:cytosol"/>
    <property type="evidence" value="ECO:0007669"/>
    <property type="project" value="TreeGrafter"/>
</dbReference>
<evidence type="ECO:0000256" key="2">
    <source>
        <dbReference type="HAMAP-Rule" id="MF_00758"/>
    </source>
</evidence>